<evidence type="ECO:0000256" key="1">
    <source>
        <dbReference type="ARBA" id="ARBA00004555"/>
    </source>
</evidence>
<dbReference type="PANTHER" id="PTHR11753">
    <property type="entry name" value="ADAPTOR COMPLEXES SMALL SUBUNIT FAMILY"/>
    <property type="match status" value="1"/>
</dbReference>
<evidence type="ECO:0000256" key="8">
    <source>
        <dbReference type="ARBA" id="ARBA00023329"/>
    </source>
</evidence>
<dbReference type="OrthoDB" id="371463at2759"/>
<sequence>MILNSITGFENWKVLTLIQFIDDPSSYPSDMLLEWLLCVNSGTHIIIIMHGKIRLKKWFHWFSDKEKASLTTDLTTLILSRKRAMCNVLEHGEHKVIYKRYASLYFAAGIDSEENELYVLEVIHRYVQLLDEFFGNVCELDIIYNFDKAYYVLDELVLAGELQEPGKKSVIKHINAFENACQLDIITRNVEGSIG</sequence>
<organism evidence="12 13">
    <name type="scientific">Dentiscutata erythropus</name>
    <dbReference type="NCBI Taxonomy" id="1348616"/>
    <lineage>
        <taxon>Eukaryota</taxon>
        <taxon>Fungi</taxon>
        <taxon>Fungi incertae sedis</taxon>
        <taxon>Mucoromycota</taxon>
        <taxon>Glomeromycotina</taxon>
        <taxon>Glomeromycetes</taxon>
        <taxon>Diversisporales</taxon>
        <taxon>Gigasporaceae</taxon>
        <taxon>Dentiscutata</taxon>
    </lineage>
</organism>
<dbReference type="EMBL" id="CAJVPY010004531">
    <property type="protein sequence ID" value="CAG8621949.1"/>
    <property type="molecule type" value="Genomic_DNA"/>
</dbReference>
<keyword evidence="13" id="KW-1185">Reference proteome</keyword>
<keyword evidence="5" id="KW-0653">Protein transport</keyword>
<evidence type="ECO:0000259" key="11">
    <source>
        <dbReference type="Pfam" id="PF01217"/>
    </source>
</evidence>
<dbReference type="SUPFAM" id="SSF64356">
    <property type="entry name" value="SNARE-like"/>
    <property type="match status" value="1"/>
</dbReference>
<keyword evidence="8" id="KW-0968">Cytoplasmic vesicle</keyword>
<comment type="caution">
    <text evidence="12">The sequence shown here is derived from an EMBL/GenBank/DDBJ whole genome shotgun (WGS) entry which is preliminary data.</text>
</comment>
<evidence type="ECO:0000256" key="9">
    <source>
        <dbReference type="ARBA" id="ARBA00074180"/>
    </source>
</evidence>
<dbReference type="GO" id="GO:0005829">
    <property type="term" value="C:cytosol"/>
    <property type="evidence" value="ECO:0007669"/>
    <property type="project" value="GOC"/>
</dbReference>
<dbReference type="Pfam" id="PF01217">
    <property type="entry name" value="Clat_adaptor_s"/>
    <property type="match status" value="1"/>
</dbReference>
<reference evidence="12" key="1">
    <citation type="submission" date="2021-06" db="EMBL/GenBank/DDBJ databases">
        <authorList>
            <person name="Kallberg Y."/>
            <person name="Tangrot J."/>
            <person name="Rosling A."/>
        </authorList>
    </citation>
    <scope>NUCLEOTIDE SEQUENCE</scope>
    <source>
        <strain evidence="12">MA453B</strain>
    </source>
</reference>
<comment type="subcellular location">
    <subcellularLocation>
        <location evidence="2">Cytoplasmic vesicle</location>
        <location evidence="2">Clathrin-coated vesicle membrane</location>
    </subcellularLocation>
    <subcellularLocation>
        <location evidence="1">Golgi apparatus</location>
    </subcellularLocation>
</comment>
<protein>
    <recommendedName>
        <fullName evidence="9">AP-1 complex subunit sigma-1</fullName>
    </recommendedName>
    <alternativeName>
        <fullName evidence="10">Sigma1-adaptin</fullName>
    </alternativeName>
</protein>
<accession>A0A9N9GSB2</accession>
<feature type="domain" description="AP complex mu/sigma subunit" evidence="11">
    <location>
        <begin position="47"/>
        <end position="178"/>
    </location>
</feature>
<evidence type="ECO:0000256" key="5">
    <source>
        <dbReference type="ARBA" id="ARBA00022927"/>
    </source>
</evidence>
<proteinExistence type="inferred from homology"/>
<dbReference type="InterPro" id="IPR016635">
    <property type="entry name" value="AP_complex_ssu"/>
</dbReference>
<keyword evidence="6" id="KW-0333">Golgi apparatus</keyword>
<dbReference type="AlphaFoldDB" id="A0A9N9GSB2"/>
<evidence type="ECO:0000256" key="7">
    <source>
        <dbReference type="ARBA" id="ARBA00023136"/>
    </source>
</evidence>
<dbReference type="InterPro" id="IPR011012">
    <property type="entry name" value="Longin-like_dom_sf"/>
</dbReference>
<evidence type="ECO:0000256" key="10">
    <source>
        <dbReference type="ARBA" id="ARBA00081706"/>
    </source>
</evidence>
<evidence type="ECO:0000313" key="12">
    <source>
        <dbReference type="EMBL" id="CAG8621949.1"/>
    </source>
</evidence>
<dbReference type="InterPro" id="IPR022775">
    <property type="entry name" value="AP_mu_sigma_su"/>
</dbReference>
<evidence type="ECO:0000256" key="2">
    <source>
        <dbReference type="ARBA" id="ARBA00004640"/>
    </source>
</evidence>
<dbReference type="FunFam" id="3.30.450.60:FF:000007">
    <property type="entry name" value="AP complex subunit sigma"/>
    <property type="match status" value="1"/>
</dbReference>
<name>A0A9N9GSB2_9GLOM</name>
<dbReference type="GO" id="GO:0016482">
    <property type="term" value="P:cytosolic transport"/>
    <property type="evidence" value="ECO:0007669"/>
    <property type="project" value="UniProtKB-ARBA"/>
</dbReference>
<dbReference type="GO" id="GO:0030121">
    <property type="term" value="C:AP-1 adaptor complex"/>
    <property type="evidence" value="ECO:0007669"/>
    <property type="project" value="UniProtKB-ARBA"/>
</dbReference>
<keyword evidence="7" id="KW-0472">Membrane</keyword>
<evidence type="ECO:0000313" key="13">
    <source>
        <dbReference type="Proteomes" id="UP000789405"/>
    </source>
</evidence>
<dbReference type="PROSITE" id="PS00989">
    <property type="entry name" value="CLAT_ADAPTOR_S"/>
    <property type="match status" value="1"/>
</dbReference>
<dbReference type="Gene3D" id="3.30.450.60">
    <property type="match status" value="1"/>
</dbReference>
<evidence type="ECO:0000256" key="4">
    <source>
        <dbReference type="ARBA" id="ARBA00022448"/>
    </source>
</evidence>
<dbReference type="GO" id="GO:0016192">
    <property type="term" value="P:vesicle-mediated transport"/>
    <property type="evidence" value="ECO:0007669"/>
    <property type="project" value="InterPro"/>
</dbReference>
<gene>
    <name evidence="12" type="ORF">DERYTH_LOCUS8685</name>
</gene>
<dbReference type="GO" id="GO:0006886">
    <property type="term" value="P:intracellular protein transport"/>
    <property type="evidence" value="ECO:0007669"/>
    <property type="project" value="InterPro"/>
</dbReference>
<dbReference type="InterPro" id="IPR000804">
    <property type="entry name" value="Clathrin_sm-chain_CS"/>
</dbReference>
<dbReference type="Proteomes" id="UP000789405">
    <property type="component" value="Unassembled WGS sequence"/>
</dbReference>
<evidence type="ECO:0000256" key="3">
    <source>
        <dbReference type="ARBA" id="ARBA00006972"/>
    </source>
</evidence>
<comment type="similarity">
    <text evidence="3">Belongs to the adaptor complexes small subunit family.</text>
</comment>
<evidence type="ECO:0000256" key="6">
    <source>
        <dbReference type="ARBA" id="ARBA00023034"/>
    </source>
</evidence>
<keyword evidence="4" id="KW-0813">Transport</keyword>